<evidence type="ECO:0000313" key="2">
    <source>
        <dbReference type="EMBL" id="TQM96669.1"/>
    </source>
</evidence>
<reference evidence="2 3" key="1">
    <citation type="submission" date="2019-06" db="EMBL/GenBank/DDBJ databases">
        <title>Sequencing the genomes of 1000 actinobacteria strains.</title>
        <authorList>
            <person name="Klenk H.-P."/>
        </authorList>
    </citation>
    <scope>NUCLEOTIDE SEQUENCE [LARGE SCALE GENOMIC DNA]</scope>
    <source>
        <strain evidence="2 3">DSM 12362</strain>
    </source>
</reference>
<dbReference type="Proteomes" id="UP000315133">
    <property type="component" value="Unassembled WGS sequence"/>
</dbReference>
<evidence type="ECO:0000313" key="3">
    <source>
        <dbReference type="Proteomes" id="UP000315133"/>
    </source>
</evidence>
<accession>A0A543KNK9</accession>
<protein>
    <submittedName>
        <fullName evidence="2">Uncharacterized protein</fullName>
    </submittedName>
</protein>
<sequence length="97" mass="10624">MLLAPGGGIAADVNGGSATSYRDKRRDLYSQWEALPLLLDLRAARFRQGAEARRLAKHLATPDLLDVTWGRVRALEQQALDTLRVAVGDRSLARVKG</sequence>
<organism evidence="2 3">
    <name type="scientific">Ornithinimicrobium humiphilum</name>
    <dbReference type="NCBI Taxonomy" id="125288"/>
    <lineage>
        <taxon>Bacteria</taxon>
        <taxon>Bacillati</taxon>
        <taxon>Actinomycetota</taxon>
        <taxon>Actinomycetes</taxon>
        <taxon>Micrococcales</taxon>
        <taxon>Ornithinimicrobiaceae</taxon>
        <taxon>Ornithinimicrobium</taxon>
    </lineage>
</organism>
<evidence type="ECO:0000256" key="1">
    <source>
        <dbReference type="SAM" id="MobiDB-lite"/>
    </source>
</evidence>
<dbReference type="EMBL" id="VFPU01000001">
    <property type="protein sequence ID" value="TQM96669.1"/>
    <property type="molecule type" value="Genomic_DNA"/>
</dbReference>
<dbReference type="RefSeq" id="WP_170233571.1">
    <property type="nucleotide sequence ID" value="NZ_VFPU01000001.1"/>
</dbReference>
<comment type="caution">
    <text evidence="2">The sequence shown here is derived from an EMBL/GenBank/DDBJ whole genome shotgun (WGS) entry which is preliminary data.</text>
</comment>
<proteinExistence type="predicted"/>
<keyword evidence="3" id="KW-1185">Reference proteome</keyword>
<dbReference type="AlphaFoldDB" id="A0A543KNK9"/>
<feature type="region of interest" description="Disordered" evidence="1">
    <location>
        <begin position="1"/>
        <end position="20"/>
    </location>
</feature>
<gene>
    <name evidence="2" type="ORF">FB476_1556</name>
</gene>
<name>A0A543KNK9_9MICO</name>